<accession>A0A370MWM9</accession>
<sequence>MELLGRSDTVFDVLIVGYGPAGATMANLLGKRGYSVAVFDQALEIYDKPRAITADQEVMRVLQECGLAEEVSRRTTPHPGTDFIGIEGQLIKCFYPAPPPSPLAWDPTWMFVQPELEATLRAGVARYPKVQEFLGYEFLEYSQGEDGVVATVKQLARDTVFTIRGKYLLGCDGGRSTVRRQMEATIEDLAFDEWWMVVDAWMHGPIDLPPRCVQYCRPSRPGTYIVGPDNLRRWEIKMLPGETPDDFESDEAVLQVLSTFVDPTNLQVCRTAIYRFHALVVDEWQDGRVFLMGDAAHQMPPFLGQGLCAGIRDALNLAWKIDGVERLGYSKTLLNSYTEERKRHVRTIVSHAKSFGLIIGELDETAARRRDRELAELLASGKAETVRQKFIPGLETGLIGRDTDQQIQVGAGELFVQPWIHSGDEFRRLDDLLPPGFLIVAGSSEVPNWFDASTNDALEKIGGRTVVISTAPSPVNLPTLSLMERDGLFNQWLSSLGAKAAIIRPDHYVYGTAAGADELRRLIAQLAEHITPAMAQAM</sequence>
<evidence type="ECO:0000313" key="3">
    <source>
        <dbReference type="EMBL" id="RDJ97800.1"/>
    </source>
</evidence>
<keyword evidence="4" id="KW-1185">Reference proteome</keyword>
<dbReference type="InterPro" id="IPR002938">
    <property type="entry name" value="FAD-bd"/>
</dbReference>
<dbReference type="PANTHER" id="PTHR43476:SF3">
    <property type="entry name" value="FAD-BINDING MONOOXYGENASE"/>
    <property type="match status" value="1"/>
</dbReference>
<dbReference type="GO" id="GO:0071949">
    <property type="term" value="F:FAD binding"/>
    <property type="evidence" value="ECO:0007669"/>
    <property type="project" value="InterPro"/>
</dbReference>
<name>A0A370MWM9_9BURK</name>
<dbReference type="GO" id="GO:0008688">
    <property type="term" value="F:3-(3-hydroxyphenyl)propionate hydroxylase activity"/>
    <property type="evidence" value="ECO:0007669"/>
    <property type="project" value="TreeGrafter"/>
</dbReference>
<dbReference type="AlphaFoldDB" id="A0A370MWM9"/>
<dbReference type="NCBIfam" id="NF004829">
    <property type="entry name" value="PRK06183.1-3"/>
    <property type="match status" value="1"/>
</dbReference>
<protein>
    <submittedName>
        <fullName evidence="3">FAD-binding monooxygenase</fullName>
    </submittedName>
</protein>
<dbReference type="PRINTS" id="PR00420">
    <property type="entry name" value="RNGMNOXGNASE"/>
</dbReference>
<dbReference type="InterPro" id="IPR050631">
    <property type="entry name" value="PheA/TfdB_FAD_monoxygenase"/>
</dbReference>
<dbReference type="Gene3D" id="3.50.50.60">
    <property type="entry name" value="FAD/NAD(P)-binding domain"/>
    <property type="match status" value="1"/>
</dbReference>
<dbReference type="SUPFAM" id="SSF51905">
    <property type="entry name" value="FAD/NAD(P)-binding domain"/>
    <property type="match status" value="1"/>
</dbReference>
<proteinExistence type="predicted"/>
<dbReference type="InterPro" id="IPR036188">
    <property type="entry name" value="FAD/NAD-bd_sf"/>
</dbReference>
<dbReference type="PANTHER" id="PTHR43476">
    <property type="entry name" value="3-(3-HYDROXY-PHENYL)PROPIONATE/3-HYDROXYCINNAMIC ACID HYDROXYLASE"/>
    <property type="match status" value="1"/>
</dbReference>
<evidence type="ECO:0000259" key="2">
    <source>
        <dbReference type="Pfam" id="PF01494"/>
    </source>
</evidence>
<keyword evidence="3" id="KW-0503">Monooxygenase</keyword>
<evidence type="ECO:0000313" key="4">
    <source>
        <dbReference type="Proteomes" id="UP000255165"/>
    </source>
</evidence>
<dbReference type="GO" id="GO:0019622">
    <property type="term" value="P:3-(3-hydroxy)phenylpropionate catabolic process"/>
    <property type="evidence" value="ECO:0007669"/>
    <property type="project" value="TreeGrafter"/>
</dbReference>
<organism evidence="3 4">
    <name type="scientific">Cupriavidus lacunae</name>
    <dbReference type="NCBI Taxonomy" id="2666307"/>
    <lineage>
        <taxon>Bacteria</taxon>
        <taxon>Pseudomonadati</taxon>
        <taxon>Pseudomonadota</taxon>
        <taxon>Betaproteobacteria</taxon>
        <taxon>Burkholderiales</taxon>
        <taxon>Burkholderiaceae</taxon>
        <taxon>Cupriavidus</taxon>
    </lineage>
</organism>
<gene>
    <name evidence="3" type="ORF">DN412_41940</name>
</gene>
<dbReference type="Pfam" id="PF01494">
    <property type="entry name" value="FAD_binding_3"/>
    <property type="match status" value="1"/>
</dbReference>
<feature type="domain" description="FAD-binding" evidence="2">
    <location>
        <begin position="12"/>
        <end position="350"/>
    </location>
</feature>
<keyword evidence="1" id="KW-0560">Oxidoreductase</keyword>
<dbReference type="RefSeq" id="WP_115216872.1">
    <property type="nucleotide sequence ID" value="NZ_QKWJ01000172.1"/>
</dbReference>
<reference evidence="4" key="1">
    <citation type="submission" date="2018-06" db="EMBL/GenBank/DDBJ databases">
        <authorList>
            <person name="Feng T."/>
            <person name="Jeon C.O."/>
        </authorList>
    </citation>
    <scope>NUCLEOTIDE SEQUENCE [LARGE SCALE GENOMIC DNA]</scope>
    <source>
        <strain evidence="4">S23</strain>
    </source>
</reference>
<evidence type="ECO:0000256" key="1">
    <source>
        <dbReference type="ARBA" id="ARBA00023002"/>
    </source>
</evidence>
<comment type="caution">
    <text evidence="3">The sequence shown here is derived from an EMBL/GenBank/DDBJ whole genome shotgun (WGS) entry which is preliminary data.</text>
</comment>
<dbReference type="Gene3D" id="3.30.9.10">
    <property type="entry name" value="D-Amino Acid Oxidase, subunit A, domain 2"/>
    <property type="match status" value="1"/>
</dbReference>
<dbReference type="Proteomes" id="UP000255165">
    <property type="component" value="Unassembled WGS sequence"/>
</dbReference>
<dbReference type="EMBL" id="QKWJ01000172">
    <property type="protein sequence ID" value="RDJ97800.1"/>
    <property type="molecule type" value="Genomic_DNA"/>
</dbReference>